<reference evidence="2 3" key="1">
    <citation type="submission" date="2016-10" db="EMBL/GenBank/DDBJ databases">
        <authorList>
            <person name="de Groot N.N."/>
        </authorList>
    </citation>
    <scope>NUCLEOTIDE SEQUENCE [LARGE SCALE GENOMIC DNA]</scope>
    <source>
        <strain evidence="2 3">DSM 11363</strain>
    </source>
</reference>
<organism evidence="2 3">
    <name type="scientific">Pseudomonas graminis</name>
    <dbReference type="NCBI Taxonomy" id="158627"/>
    <lineage>
        <taxon>Bacteria</taxon>
        <taxon>Pseudomonadati</taxon>
        <taxon>Pseudomonadota</taxon>
        <taxon>Gammaproteobacteria</taxon>
        <taxon>Pseudomonadales</taxon>
        <taxon>Pseudomonadaceae</taxon>
        <taxon>Pseudomonas</taxon>
    </lineage>
</organism>
<evidence type="ECO:0000256" key="1">
    <source>
        <dbReference type="SAM" id="MobiDB-lite"/>
    </source>
</evidence>
<protein>
    <submittedName>
        <fullName evidence="2">Uncharacterized protein</fullName>
    </submittedName>
</protein>
<dbReference type="Proteomes" id="UP000182332">
    <property type="component" value="Unassembled WGS sequence"/>
</dbReference>
<proteinExistence type="predicted"/>
<dbReference type="EMBL" id="FOHW01000033">
    <property type="protein sequence ID" value="SET91784.1"/>
    <property type="molecule type" value="Genomic_DNA"/>
</dbReference>
<name>A0A1I0I5C6_9PSED</name>
<dbReference type="AlphaFoldDB" id="A0A1I0I5C6"/>
<accession>A0A1I0I5C6</accession>
<feature type="region of interest" description="Disordered" evidence="1">
    <location>
        <begin position="1"/>
        <end position="36"/>
    </location>
</feature>
<sequence length="36" mass="3935">MITSAEEFKQYIESESEEENAKAPMDLANTSPAGTD</sequence>
<feature type="compositionally biased region" description="Basic and acidic residues" evidence="1">
    <location>
        <begin position="1"/>
        <end position="12"/>
    </location>
</feature>
<evidence type="ECO:0000313" key="2">
    <source>
        <dbReference type="EMBL" id="SET91784.1"/>
    </source>
</evidence>
<evidence type="ECO:0000313" key="3">
    <source>
        <dbReference type="Proteomes" id="UP000182332"/>
    </source>
</evidence>
<gene>
    <name evidence="2" type="ORF">SAMN05216197_1335</name>
</gene>